<evidence type="ECO:0000313" key="2">
    <source>
        <dbReference type="Proteomes" id="UP001595765"/>
    </source>
</evidence>
<comment type="caution">
    <text evidence="1">The sequence shown here is derived from an EMBL/GenBank/DDBJ whole genome shotgun (WGS) entry which is preliminary data.</text>
</comment>
<reference evidence="2" key="1">
    <citation type="journal article" date="2019" name="Int. J. Syst. Evol. Microbiol.">
        <title>The Global Catalogue of Microorganisms (GCM) 10K type strain sequencing project: providing services to taxonomists for standard genome sequencing and annotation.</title>
        <authorList>
            <consortium name="The Broad Institute Genomics Platform"/>
            <consortium name="The Broad Institute Genome Sequencing Center for Infectious Disease"/>
            <person name="Wu L."/>
            <person name="Ma J."/>
        </authorList>
    </citation>
    <scope>NUCLEOTIDE SEQUENCE [LARGE SCALE GENOMIC DNA]</scope>
    <source>
        <strain evidence="2">CGMCC 4.7237</strain>
    </source>
</reference>
<dbReference type="RefSeq" id="WP_386428278.1">
    <property type="nucleotide sequence ID" value="NZ_JBHSBB010000008.1"/>
</dbReference>
<sequence length="98" mass="10542">MTNEGRTMTIADETPPLADELRDRAGSFVNNHVDLWVAVEDDGVLALAGNDPAAVFQAAADWLRDGPDHLVTAAGWDFRTAEPACTLRLTLRRPGPTG</sequence>
<accession>A0ABV8HII9</accession>
<organism evidence="1 2">
    <name type="scientific">Streptomyces polygonati</name>
    <dbReference type="NCBI Taxonomy" id="1617087"/>
    <lineage>
        <taxon>Bacteria</taxon>
        <taxon>Bacillati</taxon>
        <taxon>Actinomycetota</taxon>
        <taxon>Actinomycetes</taxon>
        <taxon>Kitasatosporales</taxon>
        <taxon>Streptomycetaceae</taxon>
        <taxon>Streptomyces</taxon>
    </lineage>
</organism>
<dbReference type="Proteomes" id="UP001595765">
    <property type="component" value="Unassembled WGS sequence"/>
</dbReference>
<evidence type="ECO:0008006" key="3">
    <source>
        <dbReference type="Google" id="ProtNLM"/>
    </source>
</evidence>
<name>A0ABV8HII9_9ACTN</name>
<proteinExistence type="predicted"/>
<dbReference type="EMBL" id="JBHSBB010000008">
    <property type="protein sequence ID" value="MFC4031863.1"/>
    <property type="molecule type" value="Genomic_DNA"/>
</dbReference>
<evidence type="ECO:0000313" key="1">
    <source>
        <dbReference type="EMBL" id="MFC4031863.1"/>
    </source>
</evidence>
<gene>
    <name evidence="1" type="ORF">ACFO3J_10265</name>
</gene>
<keyword evidence="2" id="KW-1185">Reference proteome</keyword>
<protein>
    <recommendedName>
        <fullName evidence="3">DUF2470 domain-containing protein</fullName>
    </recommendedName>
</protein>